<dbReference type="Proteomes" id="UP000187203">
    <property type="component" value="Unassembled WGS sequence"/>
</dbReference>
<evidence type="ECO:0000313" key="2">
    <source>
        <dbReference type="EMBL" id="OMO80699.1"/>
    </source>
</evidence>
<reference evidence="3" key="1">
    <citation type="submission" date="2013-09" db="EMBL/GenBank/DDBJ databases">
        <title>Corchorus olitorius genome sequencing.</title>
        <authorList>
            <person name="Alam M."/>
            <person name="Haque M.S."/>
            <person name="Islam M.S."/>
            <person name="Emdad E.M."/>
            <person name="Islam M.M."/>
            <person name="Ahmed B."/>
            <person name="Halim A."/>
            <person name="Hossen Q.M.M."/>
            <person name="Hossain M.Z."/>
            <person name="Ahmed R."/>
            <person name="Khan M.M."/>
            <person name="Islam R."/>
            <person name="Rashid M.M."/>
            <person name="Khan S.A."/>
            <person name="Rahman M.S."/>
            <person name="Alam M."/>
            <person name="Yahiya A.S."/>
            <person name="Khan M.S."/>
            <person name="Azam M.S."/>
            <person name="Haque T."/>
            <person name="Lashkar M.Z.H."/>
            <person name="Akhand A.I."/>
            <person name="Morshed G."/>
            <person name="Roy S."/>
            <person name="Uddin K.S."/>
            <person name="Rabeya T."/>
            <person name="Hossain A.S."/>
            <person name="Chowdhury A."/>
            <person name="Snigdha A.R."/>
            <person name="Mortoza M.S."/>
            <person name="Matin S.A."/>
            <person name="Hoque S.M.E."/>
            <person name="Islam M.K."/>
            <person name="Roy D.K."/>
            <person name="Haider R."/>
            <person name="Moosa M.M."/>
            <person name="Elias S.M."/>
            <person name="Hasan A.M."/>
            <person name="Jahan S."/>
            <person name="Shafiuddin M."/>
            <person name="Mahmood N."/>
            <person name="Shommy N.S."/>
        </authorList>
    </citation>
    <scope>NUCLEOTIDE SEQUENCE [LARGE SCALE GENOMIC DNA]</scope>
    <source>
        <strain evidence="3">cv. O-4</strain>
    </source>
</reference>
<dbReference type="EMBL" id="AWUE01018390">
    <property type="protein sequence ID" value="OMO80699.1"/>
    <property type="molecule type" value="Genomic_DNA"/>
</dbReference>
<name>A0A1R3IDN7_9ROSI</name>
<gene>
    <name evidence="2" type="ORF">COLO4_23974</name>
</gene>
<evidence type="ECO:0000313" key="3">
    <source>
        <dbReference type="Proteomes" id="UP000187203"/>
    </source>
</evidence>
<keyword evidence="3" id="KW-1185">Reference proteome</keyword>
<proteinExistence type="predicted"/>
<organism evidence="2 3">
    <name type="scientific">Corchorus olitorius</name>
    <dbReference type="NCBI Taxonomy" id="93759"/>
    <lineage>
        <taxon>Eukaryota</taxon>
        <taxon>Viridiplantae</taxon>
        <taxon>Streptophyta</taxon>
        <taxon>Embryophyta</taxon>
        <taxon>Tracheophyta</taxon>
        <taxon>Spermatophyta</taxon>
        <taxon>Magnoliopsida</taxon>
        <taxon>eudicotyledons</taxon>
        <taxon>Gunneridae</taxon>
        <taxon>Pentapetalae</taxon>
        <taxon>rosids</taxon>
        <taxon>malvids</taxon>
        <taxon>Malvales</taxon>
        <taxon>Malvaceae</taxon>
        <taxon>Grewioideae</taxon>
        <taxon>Apeibeae</taxon>
        <taxon>Corchorus</taxon>
    </lineage>
</organism>
<comment type="caution">
    <text evidence="2">The sequence shown here is derived from an EMBL/GenBank/DDBJ whole genome shotgun (WGS) entry which is preliminary data.</text>
</comment>
<protein>
    <submittedName>
        <fullName evidence="2">Uncharacterized protein</fullName>
    </submittedName>
</protein>
<feature type="region of interest" description="Disordered" evidence="1">
    <location>
        <begin position="1"/>
        <end position="52"/>
    </location>
</feature>
<feature type="compositionally biased region" description="Basic and acidic residues" evidence="1">
    <location>
        <begin position="39"/>
        <end position="52"/>
    </location>
</feature>
<feature type="compositionally biased region" description="Basic and acidic residues" evidence="1">
    <location>
        <begin position="1"/>
        <end position="31"/>
    </location>
</feature>
<sequence length="87" mass="9564">MKGLGKGEQEASHHLAKENEKVAEQAARKTEGGLGGSQQDEHVNSGKSFDVENVAKEEIEDVMRFDGGYNSCEETDFEVYIPDDEMG</sequence>
<evidence type="ECO:0000256" key="1">
    <source>
        <dbReference type="SAM" id="MobiDB-lite"/>
    </source>
</evidence>
<accession>A0A1R3IDN7</accession>
<dbReference type="AlphaFoldDB" id="A0A1R3IDN7"/>